<gene>
    <name evidence="2" type="ORF">BN1012_Phect1771</name>
</gene>
<dbReference type="RefSeq" id="WP_171815879.1">
    <property type="nucleotide sequence ID" value="NZ_HG966617.1"/>
</dbReference>
<dbReference type="Gene3D" id="2.60.40.780">
    <property type="entry name" value="von Hippel-Lindau disease tumour suppressor, beta domain"/>
    <property type="match status" value="1"/>
</dbReference>
<dbReference type="STRING" id="1458461.BN1012_Phect1771"/>
<organism evidence="2 3">
    <name type="scientific">Candidatus Phaeomarinibacter ectocarpi</name>
    <dbReference type="NCBI Taxonomy" id="1458461"/>
    <lineage>
        <taxon>Bacteria</taxon>
        <taxon>Pseudomonadati</taxon>
        <taxon>Pseudomonadota</taxon>
        <taxon>Alphaproteobacteria</taxon>
        <taxon>Hyphomicrobiales</taxon>
        <taxon>Parvibaculaceae</taxon>
        <taxon>Candidatus Phaeomarinibacter</taxon>
    </lineage>
</organism>
<sequence length="114" mass="12305">MAIFKRALVLAGLLAASAAITVPAAAAPLCNTAGLKSSSSSNARQLVVVNTPTNRSTDLYWIDQQGKRKFYKTIAAGARFVQMTYQGHVWVLENNLGYCDAIFVVDSNLDVVVR</sequence>
<dbReference type="Proteomes" id="UP000032160">
    <property type="component" value="Chromosome I"/>
</dbReference>
<keyword evidence="1" id="KW-0732">Signal</keyword>
<dbReference type="HOGENOM" id="CLU_2116560_0_0_5"/>
<dbReference type="InterPro" id="IPR036208">
    <property type="entry name" value="VHL_sf"/>
</dbReference>
<evidence type="ECO:0000313" key="3">
    <source>
        <dbReference type="Proteomes" id="UP000032160"/>
    </source>
</evidence>
<dbReference type="AlphaFoldDB" id="X5MM16"/>
<feature type="signal peptide" evidence="1">
    <location>
        <begin position="1"/>
        <end position="26"/>
    </location>
</feature>
<evidence type="ECO:0000256" key="1">
    <source>
        <dbReference type="SAM" id="SignalP"/>
    </source>
</evidence>
<evidence type="ECO:0000313" key="2">
    <source>
        <dbReference type="EMBL" id="CDO59985.1"/>
    </source>
</evidence>
<reference evidence="2 3" key="1">
    <citation type="journal article" date="2014" name="Front. Genet.">
        <title>Genome and metabolic network of "Candidatus Phaeomarinobacter ectocarpi" Ec32, a new candidate genus of Alphaproteobacteria frequently associated with brown algae.</title>
        <authorList>
            <person name="Dittami S.M."/>
            <person name="Barbeyron T."/>
            <person name="Boyen C."/>
            <person name="Cambefort J."/>
            <person name="Collet G."/>
            <person name="Delage L."/>
            <person name="Gobet A."/>
            <person name="Groisillier A."/>
            <person name="Leblanc C."/>
            <person name="Michel G."/>
            <person name="Scornet D."/>
            <person name="Siegel A."/>
            <person name="Tapia J.E."/>
            <person name="Tonon T."/>
        </authorList>
    </citation>
    <scope>NUCLEOTIDE SEQUENCE [LARGE SCALE GENOMIC DNA]</scope>
    <source>
        <strain evidence="2 3">Ec32</strain>
    </source>
</reference>
<accession>X5MM16</accession>
<protein>
    <submittedName>
        <fullName evidence="2">Uncharacterized protein</fullName>
    </submittedName>
</protein>
<feature type="chain" id="PRO_5004958964" evidence="1">
    <location>
        <begin position="27"/>
        <end position="114"/>
    </location>
</feature>
<dbReference type="KEGG" id="pect:BN1012_Phect1771"/>
<proteinExistence type="predicted"/>
<name>X5MM16_9HYPH</name>
<dbReference type="InterPro" id="IPR037140">
    <property type="entry name" value="VHL_beta_dom_sf"/>
</dbReference>
<dbReference type="SUPFAM" id="SSF49468">
    <property type="entry name" value="VHL"/>
    <property type="match status" value="1"/>
</dbReference>
<dbReference type="EMBL" id="HG966617">
    <property type="protein sequence ID" value="CDO59985.1"/>
    <property type="molecule type" value="Genomic_DNA"/>
</dbReference>
<keyword evidence="3" id="KW-1185">Reference proteome</keyword>